<evidence type="ECO:0000313" key="2">
    <source>
        <dbReference type="Proteomes" id="UP000324222"/>
    </source>
</evidence>
<keyword evidence="2" id="KW-1185">Reference proteome</keyword>
<proteinExistence type="predicted"/>
<reference evidence="1 2" key="1">
    <citation type="submission" date="2019-05" db="EMBL/GenBank/DDBJ databases">
        <title>Another draft genome of Portunus trituberculatus and its Hox gene families provides insights of decapod evolution.</title>
        <authorList>
            <person name="Jeong J.-H."/>
            <person name="Song I."/>
            <person name="Kim S."/>
            <person name="Choi T."/>
            <person name="Kim D."/>
            <person name="Ryu S."/>
            <person name="Kim W."/>
        </authorList>
    </citation>
    <scope>NUCLEOTIDE SEQUENCE [LARGE SCALE GENOMIC DNA]</scope>
    <source>
        <tissue evidence="1">Muscle</tissue>
    </source>
</reference>
<accession>A0A5B7JH75</accession>
<evidence type="ECO:0000313" key="1">
    <source>
        <dbReference type="EMBL" id="MPC96090.1"/>
    </source>
</evidence>
<dbReference type="AlphaFoldDB" id="A0A5B7JH75"/>
<organism evidence="1 2">
    <name type="scientific">Portunus trituberculatus</name>
    <name type="common">Swimming crab</name>
    <name type="synonym">Neptunus trituberculatus</name>
    <dbReference type="NCBI Taxonomy" id="210409"/>
    <lineage>
        <taxon>Eukaryota</taxon>
        <taxon>Metazoa</taxon>
        <taxon>Ecdysozoa</taxon>
        <taxon>Arthropoda</taxon>
        <taxon>Crustacea</taxon>
        <taxon>Multicrustacea</taxon>
        <taxon>Malacostraca</taxon>
        <taxon>Eumalacostraca</taxon>
        <taxon>Eucarida</taxon>
        <taxon>Decapoda</taxon>
        <taxon>Pleocyemata</taxon>
        <taxon>Brachyura</taxon>
        <taxon>Eubrachyura</taxon>
        <taxon>Portunoidea</taxon>
        <taxon>Portunidae</taxon>
        <taxon>Portuninae</taxon>
        <taxon>Portunus</taxon>
    </lineage>
</organism>
<sequence length="113" mass="13124">MLRDTFKEGYLLKPDYDTTGNNITEVVLQKGRRLQSTSGSIWTRNKFDLSAVPLTPKYTQPLLLRDGKVDDISFLMYLIPSEDHPFYQKIVDAHKNNQVDGDEDPDDHLFEYE</sequence>
<protein>
    <submittedName>
        <fullName evidence="1">Uncharacterized protein</fullName>
    </submittedName>
</protein>
<comment type="caution">
    <text evidence="1">The sequence shown here is derived from an EMBL/GenBank/DDBJ whole genome shotgun (WGS) entry which is preliminary data.</text>
</comment>
<dbReference type="Proteomes" id="UP000324222">
    <property type="component" value="Unassembled WGS sequence"/>
</dbReference>
<gene>
    <name evidence="1" type="ORF">E2C01_091328</name>
</gene>
<name>A0A5B7JH75_PORTR</name>
<dbReference type="EMBL" id="VSRR010104587">
    <property type="protein sequence ID" value="MPC96090.1"/>
    <property type="molecule type" value="Genomic_DNA"/>
</dbReference>